<dbReference type="AlphaFoldDB" id="A0A926DV73"/>
<protein>
    <submittedName>
        <fullName evidence="9">ABC transporter permease</fullName>
    </submittedName>
</protein>
<evidence type="ECO:0000256" key="5">
    <source>
        <dbReference type="ARBA" id="ARBA00023136"/>
    </source>
</evidence>
<feature type="transmembrane region" description="Helical" evidence="7">
    <location>
        <begin position="275"/>
        <end position="299"/>
    </location>
</feature>
<evidence type="ECO:0000256" key="1">
    <source>
        <dbReference type="ARBA" id="ARBA00004651"/>
    </source>
</evidence>
<evidence type="ECO:0000256" key="7">
    <source>
        <dbReference type="SAM" id="Phobius"/>
    </source>
</evidence>
<dbReference type="GO" id="GO:0022857">
    <property type="term" value="F:transmembrane transporter activity"/>
    <property type="evidence" value="ECO:0007669"/>
    <property type="project" value="TreeGrafter"/>
</dbReference>
<evidence type="ECO:0000313" key="9">
    <source>
        <dbReference type="EMBL" id="MBC8544437.1"/>
    </source>
</evidence>
<comment type="similarity">
    <text evidence="6">Belongs to the ABC-4 integral membrane protein family.</text>
</comment>
<dbReference type="GO" id="GO:0005886">
    <property type="term" value="C:plasma membrane"/>
    <property type="evidence" value="ECO:0007669"/>
    <property type="project" value="UniProtKB-SubCell"/>
</dbReference>
<proteinExistence type="inferred from homology"/>
<dbReference type="PANTHER" id="PTHR30572">
    <property type="entry name" value="MEMBRANE COMPONENT OF TRANSPORTER-RELATED"/>
    <property type="match status" value="1"/>
</dbReference>
<dbReference type="InterPro" id="IPR050250">
    <property type="entry name" value="Macrolide_Exporter_MacB"/>
</dbReference>
<feature type="domain" description="ABC3 transporter permease C-terminal" evidence="8">
    <location>
        <begin position="740"/>
        <end position="857"/>
    </location>
</feature>
<dbReference type="EMBL" id="JACRSQ010000022">
    <property type="protein sequence ID" value="MBC8544437.1"/>
    <property type="molecule type" value="Genomic_DNA"/>
</dbReference>
<keyword evidence="2" id="KW-1003">Cell membrane</keyword>
<dbReference type="InterPro" id="IPR003838">
    <property type="entry name" value="ABC3_permease_C"/>
</dbReference>
<evidence type="ECO:0000313" key="10">
    <source>
        <dbReference type="Proteomes" id="UP000657006"/>
    </source>
</evidence>
<feature type="transmembrane region" description="Helical" evidence="7">
    <location>
        <begin position="824"/>
        <end position="848"/>
    </location>
</feature>
<sequence length="866" mass="96323">MNVMSKITLYNLRRNKKRTVVTVIGVILSAAMITAVATLCESFVNTMLTESQQRYGYWEAELKEGEYGRAESLEERSDLEEVLYKRSVGFSPLRDGQNEYKPYLYVEECTPQALARYPYRILEGRLPENDQELLISNHLISDGGVAWKVGDTVTLPLGQRERSGERLTNEDGFYKDYPEVWTQEQERTYTIVGIMARPGSENIMSPGYTAVSYLDMGTVQEQDMMNVGLIFKNPTRTLFSTCDELKQDLGFLKLTTNDDVLRYMGLNSRDGFYSVLYGMATILFALIIIGSISLIYNAFAISVSERSKQFGMLKSVGATQKQVLRTVLFEGLVISGIGVPLGILAGIAGIAVTLHLLAPFMSSILKYVDAIHLHVSVQAVVLAAVLGIATVLISAVIPARRAARMSAIEAIRQVKDVSIKGKQVQTSRLSRRIFGMEGVLALKNLKRSRKKYRTTIFSLFISIVLFIGVSTFTEYMKSSTQVVYSVDNYKLSLHLSSSKETEQVRNMSEKLGEIQGIDRWSLVRNMYVFAEIPKASISTKYLQNSGPLEGENPDFLQISIPVVSVGDAEFERFAGELGLDPLEYEDLQNPKAILLNEQLLFPENETPGLYEFLATLPSSPVTLQEDGIEGESTSAEASITIGTKTETAPTGVSSQRIAMVVSDIIFDAYLQKQFPSEESTGSRLYINTVEENPASVIPSVQDLINQYLPVGRADELYNRYEVDQSNRNLLIMISVFSYGFIALITLISVANIFNTISTNMNLRRREFAMLRSVGMTPKSFNRMIYFESLFYGLKALLYGLPAALLLSVLMAMSIASGITGIGVLIPWAHVGICIAGVLLIVFVTMMYSMAKIKKENIMDGLRVEAL</sequence>
<evidence type="ECO:0000256" key="6">
    <source>
        <dbReference type="ARBA" id="ARBA00038076"/>
    </source>
</evidence>
<dbReference type="Pfam" id="PF02687">
    <property type="entry name" value="FtsX"/>
    <property type="match status" value="2"/>
</dbReference>
<feature type="transmembrane region" description="Helical" evidence="7">
    <location>
        <begin position="795"/>
        <end position="818"/>
    </location>
</feature>
<reference evidence="9" key="1">
    <citation type="submission" date="2020-08" db="EMBL/GenBank/DDBJ databases">
        <title>Genome public.</title>
        <authorList>
            <person name="Liu C."/>
            <person name="Sun Q."/>
        </authorList>
    </citation>
    <scope>NUCLEOTIDE SEQUENCE</scope>
    <source>
        <strain evidence="9">NSJ-32</strain>
    </source>
</reference>
<comment type="caution">
    <text evidence="9">The sequence shown here is derived from an EMBL/GenBank/DDBJ whole genome shotgun (WGS) entry which is preliminary data.</text>
</comment>
<accession>A0A926DV73</accession>
<organism evidence="9 10">
    <name type="scientific">Bianquea renquensis</name>
    <dbReference type="NCBI Taxonomy" id="2763661"/>
    <lineage>
        <taxon>Bacteria</taxon>
        <taxon>Bacillati</taxon>
        <taxon>Bacillota</taxon>
        <taxon>Clostridia</taxon>
        <taxon>Eubacteriales</taxon>
        <taxon>Bianqueaceae</taxon>
        <taxon>Bianquea</taxon>
    </lineage>
</organism>
<evidence type="ECO:0000256" key="2">
    <source>
        <dbReference type="ARBA" id="ARBA00022475"/>
    </source>
</evidence>
<evidence type="ECO:0000256" key="4">
    <source>
        <dbReference type="ARBA" id="ARBA00022989"/>
    </source>
</evidence>
<comment type="subcellular location">
    <subcellularLocation>
        <location evidence="1">Cell membrane</location>
        <topology evidence="1">Multi-pass membrane protein</topology>
    </subcellularLocation>
</comment>
<feature type="domain" description="ABC3 transporter permease C-terminal" evidence="8">
    <location>
        <begin position="282"/>
        <end position="406"/>
    </location>
</feature>
<feature type="transmembrane region" description="Helical" evidence="7">
    <location>
        <begin position="331"/>
        <end position="357"/>
    </location>
</feature>
<dbReference type="RefSeq" id="WP_249289900.1">
    <property type="nucleotide sequence ID" value="NZ_JACRSQ010000022.1"/>
</dbReference>
<gene>
    <name evidence="9" type="ORF">H8730_12895</name>
</gene>
<dbReference type="PANTHER" id="PTHR30572:SF4">
    <property type="entry name" value="ABC TRANSPORTER PERMEASE YTRF"/>
    <property type="match status" value="1"/>
</dbReference>
<keyword evidence="5 7" id="KW-0472">Membrane</keyword>
<dbReference type="Proteomes" id="UP000657006">
    <property type="component" value="Unassembled WGS sequence"/>
</dbReference>
<feature type="transmembrane region" description="Helical" evidence="7">
    <location>
        <begin position="377"/>
        <end position="397"/>
    </location>
</feature>
<feature type="transmembrane region" description="Helical" evidence="7">
    <location>
        <begin position="729"/>
        <end position="753"/>
    </location>
</feature>
<feature type="transmembrane region" description="Helical" evidence="7">
    <location>
        <begin position="20"/>
        <end position="39"/>
    </location>
</feature>
<keyword evidence="4 7" id="KW-1133">Transmembrane helix</keyword>
<keyword evidence="10" id="KW-1185">Reference proteome</keyword>
<evidence type="ECO:0000259" key="8">
    <source>
        <dbReference type="Pfam" id="PF02687"/>
    </source>
</evidence>
<feature type="transmembrane region" description="Helical" evidence="7">
    <location>
        <begin position="452"/>
        <end position="472"/>
    </location>
</feature>
<name>A0A926DV73_9FIRM</name>
<evidence type="ECO:0000256" key="3">
    <source>
        <dbReference type="ARBA" id="ARBA00022692"/>
    </source>
</evidence>
<keyword evidence="3 7" id="KW-0812">Transmembrane</keyword>